<dbReference type="InterPro" id="IPR009769">
    <property type="entry name" value="EDR2_C"/>
</dbReference>
<dbReference type="KEGG" id="rsz:108851775"/>
<organism evidence="2 3">
    <name type="scientific">Raphanus sativus</name>
    <name type="common">Radish</name>
    <name type="synonym">Raphanus raphanistrum var. sativus</name>
    <dbReference type="NCBI Taxonomy" id="3726"/>
    <lineage>
        <taxon>Eukaryota</taxon>
        <taxon>Viridiplantae</taxon>
        <taxon>Streptophyta</taxon>
        <taxon>Embryophyta</taxon>
        <taxon>Tracheophyta</taxon>
        <taxon>Spermatophyta</taxon>
        <taxon>Magnoliopsida</taxon>
        <taxon>eudicotyledons</taxon>
        <taxon>Gunneridae</taxon>
        <taxon>Pentapetalae</taxon>
        <taxon>rosids</taxon>
        <taxon>malvids</taxon>
        <taxon>Brassicales</taxon>
        <taxon>Brassicaceae</taxon>
        <taxon>Brassiceae</taxon>
        <taxon>Raphanus</taxon>
    </lineage>
</organism>
<dbReference type="AlphaFoldDB" id="A0A6J0N8A8"/>
<dbReference type="PANTHER" id="PTHR12136:SF93">
    <property type="entry name" value="ENHANCED DISEASE RESISTANCE-LIKE PROTEIN (DUF1336)"/>
    <property type="match status" value="1"/>
</dbReference>
<evidence type="ECO:0000313" key="3">
    <source>
        <dbReference type="RefSeq" id="XP_018480744.1"/>
    </source>
</evidence>
<name>A0A6J0N8A8_RAPSA</name>
<feature type="domain" description="Protein ENHANCED DISEASE RESISTANCE 2 C-terminal" evidence="1">
    <location>
        <begin position="49"/>
        <end position="264"/>
    </location>
</feature>
<protein>
    <submittedName>
        <fullName evidence="3">Protein ENHANCED DISEASE RESISTANCE 2-like</fullName>
    </submittedName>
</protein>
<dbReference type="RefSeq" id="XP_018480744.1">
    <property type="nucleotide sequence ID" value="XM_018625242.2"/>
</dbReference>
<accession>A0A6J0N8A8</accession>
<gene>
    <name evidence="3" type="primary">LOC108851775</name>
</gene>
<evidence type="ECO:0000313" key="2">
    <source>
        <dbReference type="Proteomes" id="UP000504610"/>
    </source>
</evidence>
<dbReference type="GeneID" id="108851775"/>
<sequence>MNQTQSSADDNNPKPARTVAMSAVPEWITETINGGSARHVDLHTGIDGWASPPGDVFSVRSADYFDNKQKCPGGDYLLSPAGVDWLKSSTKLDNILARPDNRFAHALRKAQSLGRSQNGFIFAVNFQIPGKEHYHAVHYFATEEPIPSDSLLKRFMEGDDESYRNQRFKIVSQVVKGPWIVKAAAGQFGAFLVAKTVRCTYHKGPNYFEVDIDTGSWPILSALVRLMLEYSRNLTVDIGYVIEAREEDELPERLIGGVRLCHMEVSSAFVVAPQPMKPYRMMGSAEASQADNTH</sequence>
<dbReference type="Pfam" id="PF07059">
    <property type="entry name" value="EDR2_C"/>
    <property type="match status" value="1"/>
</dbReference>
<dbReference type="InterPro" id="IPR045096">
    <property type="entry name" value="EDR2-like"/>
</dbReference>
<reference evidence="3" key="2">
    <citation type="submission" date="2025-08" db="UniProtKB">
        <authorList>
            <consortium name="RefSeq"/>
        </authorList>
    </citation>
    <scope>IDENTIFICATION</scope>
    <source>
        <tissue evidence="3">Leaf</tissue>
    </source>
</reference>
<dbReference type="Proteomes" id="UP000504610">
    <property type="component" value="Chromosome 4"/>
</dbReference>
<dbReference type="PANTHER" id="PTHR12136">
    <property type="entry name" value="ENHANCED DISEASE RESISTANCE-RELATED"/>
    <property type="match status" value="1"/>
</dbReference>
<proteinExistence type="predicted"/>
<keyword evidence="2" id="KW-1185">Reference proteome</keyword>
<evidence type="ECO:0000259" key="1">
    <source>
        <dbReference type="Pfam" id="PF07059"/>
    </source>
</evidence>
<dbReference type="OrthoDB" id="9970435at2759"/>
<reference evidence="2" key="1">
    <citation type="journal article" date="2019" name="Database">
        <title>The radish genome database (RadishGD): an integrated information resource for radish genomics.</title>
        <authorList>
            <person name="Yu H.J."/>
            <person name="Baek S."/>
            <person name="Lee Y.J."/>
            <person name="Cho A."/>
            <person name="Mun J.H."/>
        </authorList>
    </citation>
    <scope>NUCLEOTIDE SEQUENCE [LARGE SCALE GENOMIC DNA]</scope>
    <source>
        <strain evidence="2">cv. WK10039</strain>
    </source>
</reference>